<accession>N0E2Z2</accession>
<dbReference type="OrthoDB" id="4577657at2"/>
<dbReference type="EMBL" id="CAIZ01000164">
    <property type="protein sequence ID" value="CCH71348.1"/>
    <property type="molecule type" value="Genomic_DNA"/>
</dbReference>
<reference evidence="2 3" key="1">
    <citation type="journal article" date="2013" name="ISME J.">
        <title>A metabolic model for members of the genus Tetrasphaera involved in enhanced biological phosphorus removal.</title>
        <authorList>
            <person name="Kristiansen R."/>
            <person name="Nguyen H.T.T."/>
            <person name="Saunders A.M."/>
            <person name="Nielsen J.L."/>
            <person name="Wimmer R."/>
            <person name="Le V.Q."/>
            <person name="McIlroy S.J."/>
            <person name="Petrovski S."/>
            <person name="Seviour R.J."/>
            <person name="Calteau A."/>
            <person name="Nielsen K.L."/>
            <person name="Nielsen P.H."/>
        </authorList>
    </citation>
    <scope>NUCLEOTIDE SEQUENCE [LARGE SCALE GENOMIC DNA]</scope>
    <source>
        <strain evidence="2 3">Lp2</strain>
    </source>
</reference>
<comment type="caution">
    <text evidence="2">The sequence shown here is derived from an EMBL/GenBank/DDBJ whole genome shotgun (WGS) entry which is preliminary data.</text>
</comment>
<gene>
    <name evidence="2" type="ORF">BN10_900034</name>
</gene>
<dbReference type="SUPFAM" id="SSF56112">
    <property type="entry name" value="Protein kinase-like (PK-like)"/>
    <property type="match status" value="1"/>
</dbReference>
<evidence type="ECO:0000313" key="2">
    <source>
        <dbReference type="EMBL" id="CCH71348.1"/>
    </source>
</evidence>
<organism evidence="2 3">
    <name type="scientific">Phycicoccus elongatus Lp2</name>
    <dbReference type="NCBI Taxonomy" id="1193181"/>
    <lineage>
        <taxon>Bacteria</taxon>
        <taxon>Bacillati</taxon>
        <taxon>Actinomycetota</taxon>
        <taxon>Actinomycetes</taxon>
        <taxon>Micrococcales</taxon>
        <taxon>Intrasporangiaceae</taxon>
        <taxon>Phycicoccus</taxon>
    </lineage>
</organism>
<dbReference type="InterPro" id="IPR011009">
    <property type="entry name" value="Kinase-like_dom_sf"/>
</dbReference>
<evidence type="ECO:0000259" key="1">
    <source>
        <dbReference type="Pfam" id="PF01636"/>
    </source>
</evidence>
<dbReference type="HOGENOM" id="CLU_691952_0_0_11"/>
<proteinExistence type="predicted"/>
<keyword evidence="3" id="KW-1185">Reference proteome</keyword>
<protein>
    <submittedName>
        <fullName evidence="2">Putative Aminoglycoside phosphotransferase</fullName>
    </submittedName>
</protein>
<dbReference type="RefSeq" id="WP_010851175.1">
    <property type="nucleotide sequence ID" value="NZ_HF570956.1"/>
</dbReference>
<dbReference type="eggNOG" id="COG2334">
    <property type="taxonomic scope" value="Bacteria"/>
</dbReference>
<dbReference type="Proteomes" id="UP000013167">
    <property type="component" value="Unassembled WGS sequence"/>
</dbReference>
<dbReference type="Pfam" id="PF01636">
    <property type="entry name" value="APH"/>
    <property type="match status" value="1"/>
</dbReference>
<dbReference type="AlphaFoldDB" id="N0E2Z2"/>
<dbReference type="GO" id="GO:0016740">
    <property type="term" value="F:transferase activity"/>
    <property type="evidence" value="ECO:0007669"/>
    <property type="project" value="UniProtKB-KW"/>
</dbReference>
<dbReference type="STRING" id="1193181.BN10_900034"/>
<dbReference type="Gene3D" id="3.90.1200.10">
    <property type="match status" value="1"/>
</dbReference>
<evidence type="ECO:0000313" key="3">
    <source>
        <dbReference type="Proteomes" id="UP000013167"/>
    </source>
</evidence>
<dbReference type="InterPro" id="IPR002575">
    <property type="entry name" value="Aminoglycoside_PTrfase"/>
</dbReference>
<sequence length="385" mass="41386">MTALAKDRSSLGRLDIDDDHLTALAARALGESPQEVQLLSSIASPHPYALPALTTAGRHWVRGTLSTPRGPRDFRLFVKHVQRFSTSVHAAMVPEEHRAALDAALPWANEPSVYRSGLAQALPSGLTMPRALLVSDLDQDSASIWLAEVTTRDDPWTTAQLERAAYLLGRFAASPGVRAVAEESGHRMAAVGQYVEGRLRHQVVPALMDDGLAHHPLIAAAFSPTLVARLRAAAAQLPKVVVELDAMPPLASHGDACPNNLLIHPDSSDITLIDFGFFGLQPVGFDLTQLLVGEVQLGRRPASALSADEPVALSAYVRGLLDEGQSLTEREVRRSHALLMMVFCGLSAYPFELLDQPVTPATVAIATERAHLAGFILDLVEATTE</sequence>
<keyword evidence="2" id="KW-0808">Transferase</keyword>
<feature type="domain" description="Aminoglycoside phosphotransferase" evidence="1">
    <location>
        <begin position="127"/>
        <end position="305"/>
    </location>
</feature>
<name>N0E2Z2_9MICO</name>